<organism evidence="2 3">
    <name type="scientific">Prauserella oleivorans</name>
    <dbReference type="NCBI Taxonomy" id="1478153"/>
    <lineage>
        <taxon>Bacteria</taxon>
        <taxon>Bacillati</taxon>
        <taxon>Actinomycetota</taxon>
        <taxon>Actinomycetes</taxon>
        <taxon>Pseudonocardiales</taxon>
        <taxon>Pseudonocardiaceae</taxon>
        <taxon>Prauserella</taxon>
    </lineage>
</organism>
<dbReference type="EMBL" id="JBHUOF010000049">
    <property type="protein sequence ID" value="MFD2803024.1"/>
    <property type="molecule type" value="Genomic_DNA"/>
</dbReference>
<proteinExistence type="predicted"/>
<sequence length="164" mass="17424">MARKSRKADPADQAAHETGLTPKKARNAVKVAKVIIPAAAPALAPLAVRAAGAAREAYDRYQARRLGVSVEQLSEYSGRGGGLLARIAGAAEGLAQLRRSPQVTDDDLSFAQRSQGTLEQLTASVRAAEHMPATRRKAAHKAVAGELDRIESELLRRLGVRING</sequence>
<evidence type="ECO:0000256" key="1">
    <source>
        <dbReference type="SAM" id="MobiDB-lite"/>
    </source>
</evidence>
<feature type="region of interest" description="Disordered" evidence="1">
    <location>
        <begin position="1"/>
        <end position="23"/>
    </location>
</feature>
<name>A0ABW5WIL2_9PSEU</name>
<accession>A0ABW5WIL2</accession>
<keyword evidence="3" id="KW-1185">Reference proteome</keyword>
<comment type="caution">
    <text evidence="2">The sequence shown here is derived from an EMBL/GenBank/DDBJ whole genome shotgun (WGS) entry which is preliminary data.</text>
</comment>
<dbReference type="RefSeq" id="WP_377396291.1">
    <property type="nucleotide sequence ID" value="NZ_JBHSAN010000054.1"/>
</dbReference>
<evidence type="ECO:0000313" key="3">
    <source>
        <dbReference type="Proteomes" id="UP001597478"/>
    </source>
</evidence>
<dbReference type="Proteomes" id="UP001597478">
    <property type="component" value="Unassembled WGS sequence"/>
</dbReference>
<protein>
    <submittedName>
        <fullName evidence="2">DUF6474 family protein</fullName>
    </submittedName>
</protein>
<dbReference type="InterPro" id="IPR045522">
    <property type="entry name" value="DUF6474"/>
</dbReference>
<dbReference type="Pfam" id="PF20079">
    <property type="entry name" value="DUF6474"/>
    <property type="match status" value="1"/>
</dbReference>
<gene>
    <name evidence="2" type="ORF">ACFS2C_26885</name>
</gene>
<reference evidence="3" key="1">
    <citation type="journal article" date="2019" name="Int. J. Syst. Evol. Microbiol.">
        <title>The Global Catalogue of Microorganisms (GCM) 10K type strain sequencing project: providing services to taxonomists for standard genome sequencing and annotation.</title>
        <authorList>
            <consortium name="The Broad Institute Genomics Platform"/>
            <consortium name="The Broad Institute Genome Sequencing Center for Infectious Disease"/>
            <person name="Wu L."/>
            <person name="Ma J."/>
        </authorList>
    </citation>
    <scope>NUCLEOTIDE SEQUENCE [LARGE SCALE GENOMIC DNA]</scope>
    <source>
        <strain evidence="3">IBRC-M 10906</strain>
    </source>
</reference>
<evidence type="ECO:0000313" key="2">
    <source>
        <dbReference type="EMBL" id="MFD2803024.1"/>
    </source>
</evidence>